<evidence type="ECO:0000313" key="3">
    <source>
        <dbReference type="Proteomes" id="UP000236333"/>
    </source>
</evidence>
<dbReference type="OrthoDB" id="544559at2759"/>
<dbReference type="InterPro" id="IPR036494">
    <property type="entry name" value="Ku_C_sf"/>
</dbReference>
<evidence type="ECO:0000313" key="2">
    <source>
        <dbReference type="EMBL" id="PNH00140.1"/>
    </source>
</evidence>
<dbReference type="Proteomes" id="UP000236333">
    <property type="component" value="Unassembled WGS sequence"/>
</dbReference>
<organism evidence="2 3">
    <name type="scientific">Tetrabaena socialis</name>
    <dbReference type="NCBI Taxonomy" id="47790"/>
    <lineage>
        <taxon>Eukaryota</taxon>
        <taxon>Viridiplantae</taxon>
        <taxon>Chlorophyta</taxon>
        <taxon>core chlorophytes</taxon>
        <taxon>Chlorophyceae</taxon>
        <taxon>CS clade</taxon>
        <taxon>Chlamydomonadales</taxon>
        <taxon>Tetrabaenaceae</taxon>
        <taxon>Tetrabaena</taxon>
    </lineage>
</organism>
<dbReference type="Pfam" id="PF08785">
    <property type="entry name" value="Ku_PK_bind"/>
    <property type="match status" value="1"/>
</dbReference>
<keyword evidence="3" id="KW-1185">Reference proteome</keyword>
<dbReference type="EMBL" id="PGGS01001671">
    <property type="protein sequence ID" value="PNH00140.1"/>
    <property type="molecule type" value="Genomic_DNA"/>
</dbReference>
<comment type="caution">
    <text evidence="2">The sequence shown here is derived from an EMBL/GenBank/DDBJ whole genome shotgun (WGS) entry which is preliminary data.</text>
</comment>
<gene>
    <name evidence="2" type="ORF">TSOC_014052</name>
</gene>
<proteinExistence type="predicted"/>
<name>A0A2J7ZIR0_9CHLO</name>
<feature type="non-terminal residue" evidence="2">
    <location>
        <position position="177"/>
    </location>
</feature>
<feature type="domain" description="Ku C-terminal" evidence="1">
    <location>
        <begin position="23"/>
        <end position="111"/>
    </location>
</feature>
<dbReference type="InterPro" id="IPR014893">
    <property type="entry name" value="Ku_PK_bind"/>
</dbReference>
<dbReference type="AlphaFoldDB" id="A0A2J7ZIR0"/>
<dbReference type="Gene3D" id="1.25.40.240">
    <property type="entry name" value="Ku, C-terminal domain"/>
    <property type="match status" value="1"/>
</dbReference>
<dbReference type="SUPFAM" id="SSF101420">
    <property type="entry name" value="C-terminal domain of Ku80"/>
    <property type="match status" value="1"/>
</dbReference>
<reference evidence="2 3" key="1">
    <citation type="journal article" date="2017" name="Mol. Biol. Evol.">
        <title>The 4-celled Tetrabaena socialis nuclear genome reveals the essential components for genetic control of cell number at the origin of multicellularity in the volvocine lineage.</title>
        <authorList>
            <person name="Featherston J."/>
            <person name="Arakaki Y."/>
            <person name="Hanschen E.R."/>
            <person name="Ferris P.J."/>
            <person name="Michod R.E."/>
            <person name="Olson B.J.S.C."/>
            <person name="Nozaki H."/>
            <person name="Durand P.M."/>
        </authorList>
    </citation>
    <scope>NUCLEOTIDE SEQUENCE [LARGE SCALE GENOMIC DNA]</scope>
    <source>
        <strain evidence="2 3">NIES-571</strain>
    </source>
</reference>
<evidence type="ECO:0000259" key="1">
    <source>
        <dbReference type="Pfam" id="PF08785"/>
    </source>
</evidence>
<protein>
    <recommendedName>
        <fullName evidence="1">Ku C-terminal domain-containing protein</fullName>
    </recommendedName>
</protein>
<accession>A0A2J7ZIR0</accession>
<sequence length="177" mass="18424">MLFDPSAAQGTAARVGRVSELSAMEDFRSMVAQGGESASDAVQQLQELVAAVVERSVMGQLYDKAAQWVEVLRAHAASSGRAGAFNSFLRELADWCASKGRGDFVALLAQRLASQSQAQAQAQAGSAAAAVEGEDDGGAVAPAEAAAFAERHSAVAAAEEEDTLMAVVQDEEFDEMD</sequence>